<protein>
    <submittedName>
        <fullName evidence="1">Uncharacterized protein</fullName>
    </submittedName>
</protein>
<accession>A0A2T2WTV5</accession>
<gene>
    <name evidence="1" type="ORF">C7B43_16285</name>
</gene>
<evidence type="ECO:0000313" key="1">
    <source>
        <dbReference type="EMBL" id="PSR25675.1"/>
    </source>
</evidence>
<dbReference type="EMBL" id="PXYT01000051">
    <property type="protein sequence ID" value="PSR25675.1"/>
    <property type="molecule type" value="Genomic_DNA"/>
</dbReference>
<name>A0A2T2WTV5_9FIRM</name>
<comment type="caution">
    <text evidence="1">The sequence shown here is derived from an EMBL/GenBank/DDBJ whole genome shotgun (WGS) entry which is preliminary data.</text>
</comment>
<sequence length="76" mass="8479">MAKLGKYTYRGKRYILTKLSTHQQKRFGKAKVLSLMAGLRATEAETHPANASSFATVGVVLKMAGFDYDEYHPNGR</sequence>
<evidence type="ECO:0000313" key="2">
    <source>
        <dbReference type="Proteomes" id="UP000242699"/>
    </source>
</evidence>
<organism evidence="1 2">
    <name type="scientific">Sulfobacillus benefaciens</name>
    <dbReference type="NCBI Taxonomy" id="453960"/>
    <lineage>
        <taxon>Bacteria</taxon>
        <taxon>Bacillati</taxon>
        <taxon>Bacillota</taxon>
        <taxon>Clostridia</taxon>
        <taxon>Eubacteriales</taxon>
        <taxon>Clostridiales Family XVII. Incertae Sedis</taxon>
        <taxon>Sulfobacillus</taxon>
    </lineage>
</organism>
<dbReference type="Proteomes" id="UP000242699">
    <property type="component" value="Unassembled WGS sequence"/>
</dbReference>
<reference evidence="1 2" key="1">
    <citation type="journal article" date="2014" name="BMC Genomics">
        <title>Comparison of environmental and isolate Sulfobacillus genomes reveals diverse carbon, sulfur, nitrogen, and hydrogen metabolisms.</title>
        <authorList>
            <person name="Justice N.B."/>
            <person name="Norman A."/>
            <person name="Brown C.T."/>
            <person name="Singh A."/>
            <person name="Thomas B.C."/>
            <person name="Banfield J.F."/>
        </authorList>
    </citation>
    <scope>NUCLEOTIDE SEQUENCE [LARGE SCALE GENOMIC DNA]</scope>
    <source>
        <strain evidence="1">AMDSBA1</strain>
    </source>
</reference>
<proteinExistence type="predicted"/>
<dbReference type="AlphaFoldDB" id="A0A2T2WTV5"/>